<evidence type="ECO:0000313" key="2">
    <source>
        <dbReference type="EMBL" id="KUF39228.1"/>
    </source>
</evidence>
<dbReference type="Proteomes" id="UP000053300">
    <property type="component" value="Unassembled WGS sequence"/>
</dbReference>
<protein>
    <submittedName>
        <fullName evidence="2">Fe-S oxidoreductase</fullName>
    </submittedName>
    <submittedName>
        <fullName evidence="1">Zinc/iron-chelating domain-containing protein</fullName>
    </submittedName>
</protein>
<accession>A0A0W7YVN6</accession>
<evidence type="ECO:0000313" key="1">
    <source>
        <dbReference type="EMBL" id="AQZ98509.1"/>
    </source>
</evidence>
<accession>A0A1V0BEZ5</accession>
<keyword evidence="3" id="KW-1185">Reference proteome</keyword>
<accession>A0A1V3TK67</accession>
<gene>
    <name evidence="2" type="ORF">AS359_01460</name>
    <name evidence="1" type="ORF">B5M06_09870</name>
</gene>
<sequence length="108" mass="11877">MSSPHPCLSCGACCASFRVDFSVHESEEHGGRVPRGLIEEVNDYTCRMRGTDYARPRCAALMGKVGEKSTCGIYEWRPSPCREFAAGSDACNRVRLRHGLQPLDSGLL</sequence>
<dbReference type="EMBL" id="LPXH01000037">
    <property type="protein sequence ID" value="KUF39228.1"/>
    <property type="molecule type" value="Genomic_DNA"/>
</dbReference>
<dbReference type="AlphaFoldDB" id="A0A0W7YVN6"/>
<dbReference type="RefSeq" id="WP_054066085.1">
    <property type="nucleotide sequence ID" value="NZ_CATYED010000022.1"/>
</dbReference>
<dbReference type="Proteomes" id="UP000242792">
    <property type="component" value="Chromosome"/>
</dbReference>
<name>A0A0W7YVN6_9BURK</name>
<dbReference type="InterPro" id="IPR005358">
    <property type="entry name" value="Puta_zinc/iron-chelating_dom"/>
</dbReference>
<dbReference type="Pfam" id="PF03692">
    <property type="entry name" value="CxxCxxCC"/>
    <property type="match status" value="1"/>
</dbReference>
<dbReference type="GeneID" id="83039629"/>
<dbReference type="EMBL" id="CP020121">
    <property type="protein sequence ID" value="AQZ98509.1"/>
    <property type="molecule type" value="Genomic_DNA"/>
</dbReference>
<reference evidence="1 4" key="2">
    <citation type="submission" date="2017-03" db="EMBL/GenBank/DDBJ databases">
        <title>Rapid Whole Genome Sequencing of Comamonas kerstersii Causing Continuous ambulatory Peritoneal Dialysis-Associated Peritonitis.</title>
        <authorList>
            <person name="Zheng B."/>
        </authorList>
    </citation>
    <scope>NUCLEOTIDE SEQUENCE [LARGE SCALE GENOMIC DNA]</scope>
    <source>
        <strain evidence="1 4">8943</strain>
    </source>
</reference>
<evidence type="ECO:0000313" key="4">
    <source>
        <dbReference type="Proteomes" id="UP000242792"/>
    </source>
</evidence>
<dbReference type="KEGG" id="cke:B5M06_09870"/>
<dbReference type="OrthoDB" id="196483at2"/>
<proteinExistence type="predicted"/>
<reference evidence="2 3" key="1">
    <citation type="submission" date="2015-12" db="EMBL/GenBank/DDBJ databases">
        <title>Complete genome sequence of a multi-drug resistant strain Acidovorax sp. 12322-1.</title>
        <authorList>
            <person name="Ming D."/>
            <person name="Wang M."/>
            <person name="Hu S."/>
            <person name="Zhou Y."/>
            <person name="Jiang T."/>
        </authorList>
    </citation>
    <scope>NUCLEOTIDE SEQUENCE [LARGE SCALE GENOMIC DNA]</scope>
    <source>
        <strain evidence="2 3">12322-1</strain>
    </source>
</reference>
<evidence type="ECO:0000313" key="3">
    <source>
        <dbReference type="Proteomes" id="UP000053300"/>
    </source>
</evidence>
<organism evidence="2 3">
    <name type="scientific">Comamonas kerstersii</name>
    <dbReference type="NCBI Taxonomy" id="225992"/>
    <lineage>
        <taxon>Bacteria</taxon>
        <taxon>Pseudomonadati</taxon>
        <taxon>Pseudomonadota</taxon>
        <taxon>Betaproteobacteria</taxon>
        <taxon>Burkholderiales</taxon>
        <taxon>Comamonadaceae</taxon>
        <taxon>Comamonas</taxon>
    </lineage>
</organism>
<dbReference type="STRING" id="225992.B5M06_09870"/>